<organism evidence="1 2">
    <name type="scientific">Solanum tuberosum</name>
    <name type="common">Potato</name>
    <dbReference type="NCBI Taxonomy" id="4113"/>
    <lineage>
        <taxon>Eukaryota</taxon>
        <taxon>Viridiplantae</taxon>
        <taxon>Streptophyta</taxon>
        <taxon>Embryophyta</taxon>
        <taxon>Tracheophyta</taxon>
        <taxon>Spermatophyta</taxon>
        <taxon>Magnoliopsida</taxon>
        <taxon>eudicotyledons</taxon>
        <taxon>Gunneridae</taxon>
        <taxon>Pentapetalae</taxon>
        <taxon>asterids</taxon>
        <taxon>lamiids</taxon>
        <taxon>Solanales</taxon>
        <taxon>Solanaceae</taxon>
        <taxon>Solanoideae</taxon>
        <taxon>Solaneae</taxon>
        <taxon>Solanum</taxon>
    </lineage>
</organism>
<reference evidence="1" key="2">
    <citation type="submission" date="2015-06" db="UniProtKB">
        <authorList>
            <consortium name="EnsemblPlants"/>
        </authorList>
    </citation>
    <scope>IDENTIFICATION</scope>
    <source>
        <strain evidence="1">DM1-3 516 R44</strain>
    </source>
</reference>
<evidence type="ECO:0000313" key="2">
    <source>
        <dbReference type="Proteomes" id="UP000011115"/>
    </source>
</evidence>
<dbReference type="EnsemblPlants" id="PGSC0003DMT400088306">
    <property type="protein sequence ID" value="PGSC0003DMT400088306"/>
    <property type="gene ID" value="PGSC0003DMG400037877"/>
</dbReference>
<dbReference type="Gramene" id="PGSC0003DMT400088306">
    <property type="protein sequence ID" value="PGSC0003DMT400088306"/>
    <property type="gene ID" value="PGSC0003DMG400037877"/>
</dbReference>
<dbReference type="PaxDb" id="4113-PGSC0003DMT400088306"/>
<accession>M1DFN8</accession>
<proteinExistence type="predicted"/>
<dbReference type="InParanoid" id="M1DFN8"/>
<name>M1DFN8_SOLTU</name>
<evidence type="ECO:0000313" key="1">
    <source>
        <dbReference type="EnsemblPlants" id="PGSC0003DMT400088306"/>
    </source>
</evidence>
<keyword evidence="2" id="KW-1185">Reference proteome</keyword>
<dbReference type="AlphaFoldDB" id="M1DFN8"/>
<dbReference type="Proteomes" id="UP000011115">
    <property type="component" value="Unassembled WGS sequence"/>
</dbReference>
<dbReference type="HOGENOM" id="CLU_1491538_0_0_1"/>
<sequence length="181" mass="20235">MNYPYEPRLAMTKKWGLSWEEAMNTRANPWRAEEENVDGGVPPQRLQGDQVPIGNQDNEVPVVPPAMTNEEIRAAFLTLSQSMTAKANRDEGPRGQNVRVRLPGTTLKVPEEDPNLWPSKLPRQLEVFLGGTASRSSSTYGQKVAPHRGDTTDSIVSKLISRKLVETPPHHEFVSRGNLRK</sequence>
<protein>
    <submittedName>
        <fullName evidence="1">Uncharacterized protein</fullName>
    </submittedName>
</protein>
<reference evidence="2" key="1">
    <citation type="journal article" date="2011" name="Nature">
        <title>Genome sequence and analysis of the tuber crop potato.</title>
        <authorList>
            <consortium name="The Potato Genome Sequencing Consortium"/>
        </authorList>
    </citation>
    <scope>NUCLEOTIDE SEQUENCE [LARGE SCALE GENOMIC DNA]</scope>
    <source>
        <strain evidence="2">cv. DM1-3 516 R44</strain>
    </source>
</reference>